<evidence type="ECO:0000256" key="4">
    <source>
        <dbReference type="ARBA" id="ARBA00022676"/>
    </source>
</evidence>
<dbReference type="Pfam" id="PF16192">
    <property type="entry name" value="PMT_4TMC"/>
    <property type="match status" value="1"/>
</dbReference>
<evidence type="ECO:0000259" key="12">
    <source>
        <dbReference type="Pfam" id="PF02366"/>
    </source>
</evidence>
<dbReference type="GO" id="GO:0012505">
    <property type="term" value="C:endomembrane system"/>
    <property type="evidence" value="ECO:0007669"/>
    <property type="project" value="UniProtKB-SubCell"/>
</dbReference>
<comment type="pathway">
    <text evidence="2 10">Protein modification; protein glycosylation.</text>
</comment>
<accession>A0A3A3Z0R9</accession>
<feature type="region of interest" description="Disordered" evidence="11">
    <location>
        <begin position="1"/>
        <end position="32"/>
    </location>
</feature>
<comment type="caution">
    <text evidence="14">The sequence shown here is derived from an EMBL/GenBank/DDBJ whole genome shotgun (WGS) entry which is preliminary data.</text>
</comment>
<keyword evidence="7 10" id="KW-1133">Transmembrane helix</keyword>
<evidence type="ECO:0000259" key="13">
    <source>
        <dbReference type="Pfam" id="PF16192"/>
    </source>
</evidence>
<organism evidence="14 15">
    <name type="scientific">Vallicoccus soli</name>
    <dbReference type="NCBI Taxonomy" id="2339232"/>
    <lineage>
        <taxon>Bacteria</taxon>
        <taxon>Bacillati</taxon>
        <taxon>Actinomycetota</taxon>
        <taxon>Actinomycetes</taxon>
        <taxon>Motilibacterales</taxon>
        <taxon>Vallicoccaceae</taxon>
        <taxon>Vallicoccus</taxon>
    </lineage>
</organism>
<keyword evidence="15" id="KW-1185">Reference proteome</keyword>
<feature type="transmembrane region" description="Helical" evidence="10">
    <location>
        <begin position="420"/>
        <end position="437"/>
    </location>
</feature>
<evidence type="ECO:0000256" key="7">
    <source>
        <dbReference type="ARBA" id="ARBA00022989"/>
    </source>
</evidence>
<dbReference type="Pfam" id="PF02366">
    <property type="entry name" value="PMT"/>
    <property type="match status" value="1"/>
</dbReference>
<dbReference type="GO" id="GO:0004169">
    <property type="term" value="F:dolichyl-phosphate-mannose-protein mannosyltransferase activity"/>
    <property type="evidence" value="ECO:0007669"/>
    <property type="project" value="UniProtKB-UniRule"/>
</dbReference>
<dbReference type="RefSeq" id="WP_119948776.1">
    <property type="nucleotide sequence ID" value="NZ_QZEZ01000001.1"/>
</dbReference>
<dbReference type="PANTHER" id="PTHR10050:SF46">
    <property type="entry name" value="PROTEIN O-MANNOSYL-TRANSFERASE 2"/>
    <property type="match status" value="1"/>
</dbReference>
<comment type="similarity">
    <text evidence="3 10">Belongs to the glycosyltransferase 39 family.</text>
</comment>
<evidence type="ECO:0000256" key="8">
    <source>
        <dbReference type="ARBA" id="ARBA00023136"/>
    </source>
</evidence>
<dbReference type="InterPro" id="IPR003342">
    <property type="entry name" value="ArnT-like_N"/>
</dbReference>
<dbReference type="EC" id="2.4.1.-" evidence="10"/>
<keyword evidence="5 10" id="KW-0808">Transferase</keyword>
<evidence type="ECO:0000256" key="11">
    <source>
        <dbReference type="SAM" id="MobiDB-lite"/>
    </source>
</evidence>
<dbReference type="EMBL" id="QZEZ01000001">
    <property type="protein sequence ID" value="RJK97850.1"/>
    <property type="molecule type" value="Genomic_DNA"/>
</dbReference>
<dbReference type="AlphaFoldDB" id="A0A3A3Z0R9"/>
<feature type="transmembrane region" description="Helical" evidence="10">
    <location>
        <begin position="151"/>
        <end position="172"/>
    </location>
</feature>
<feature type="transmembrane region" description="Helical" evidence="10">
    <location>
        <begin position="283"/>
        <end position="305"/>
    </location>
</feature>
<evidence type="ECO:0000313" key="15">
    <source>
        <dbReference type="Proteomes" id="UP000265614"/>
    </source>
</evidence>
<dbReference type="GO" id="GO:0005886">
    <property type="term" value="C:plasma membrane"/>
    <property type="evidence" value="ECO:0007669"/>
    <property type="project" value="UniProtKB-SubCell"/>
</dbReference>
<feature type="transmembrane region" description="Helical" evidence="10">
    <location>
        <begin position="127"/>
        <end position="144"/>
    </location>
</feature>
<evidence type="ECO:0000256" key="2">
    <source>
        <dbReference type="ARBA" id="ARBA00004922"/>
    </source>
</evidence>
<name>A0A3A3Z0R9_9ACTN</name>
<evidence type="ECO:0000256" key="6">
    <source>
        <dbReference type="ARBA" id="ARBA00022692"/>
    </source>
</evidence>
<evidence type="ECO:0000256" key="10">
    <source>
        <dbReference type="RuleBase" id="RU367007"/>
    </source>
</evidence>
<evidence type="ECO:0000256" key="5">
    <source>
        <dbReference type="ARBA" id="ARBA00022679"/>
    </source>
</evidence>
<dbReference type="OrthoDB" id="9776737at2"/>
<evidence type="ECO:0000256" key="3">
    <source>
        <dbReference type="ARBA" id="ARBA00007222"/>
    </source>
</evidence>
<comment type="function">
    <text evidence="10">Protein O-mannosyltransferase that catalyzes the transfer of a single mannose residue from a polyprenol phospho-mannosyl lipidic donor to the hydroxyl group of selected serine and threonine residues in acceptor proteins.</text>
</comment>
<feature type="transmembrane region" description="Helical" evidence="10">
    <location>
        <begin position="443"/>
        <end position="466"/>
    </location>
</feature>
<feature type="domain" description="Protein O-mannosyl-transferase C-terminal four TM" evidence="13">
    <location>
        <begin position="329"/>
        <end position="520"/>
    </location>
</feature>
<comment type="subcellular location">
    <subcellularLocation>
        <location evidence="10">Cell membrane</location>
    </subcellularLocation>
    <subcellularLocation>
        <location evidence="1">Endomembrane system</location>
        <topology evidence="1">Multi-pass membrane protein</topology>
    </subcellularLocation>
</comment>
<evidence type="ECO:0000256" key="1">
    <source>
        <dbReference type="ARBA" id="ARBA00004127"/>
    </source>
</evidence>
<keyword evidence="10" id="KW-1003">Cell membrane</keyword>
<keyword evidence="6 10" id="KW-0812">Transmembrane</keyword>
<evidence type="ECO:0000256" key="9">
    <source>
        <dbReference type="ARBA" id="ARBA00093617"/>
    </source>
</evidence>
<reference evidence="14 15" key="1">
    <citation type="submission" date="2018-09" db="EMBL/GenBank/DDBJ databases">
        <title>YIM 75000 draft genome.</title>
        <authorList>
            <person name="Tang S."/>
            <person name="Feng Y."/>
        </authorList>
    </citation>
    <scope>NUCLEOTIDE SEQUENCE [LARGE SCALE GENOMIC DNA]</scope>
    <source>
        <strain evidence="14 15">YIM 75000</strain>
    </source>
</reference>
<dbReference type="Proteomes" id="UP000265614">
    <property type="component" value="Unassembled WGS sequence"/>
</dbReference>
<keyword evidence="4 10" id="KW-0328">Glycosyltransferase</keyword>
<feature type="domain" description="ArnT-like N-terminal" evidence="12">
    <location>
        <begin position="60"/>
        <end position="256"/>
    </location>
</feature>
<sequence length="521" mass="56225">MERVPSTSLEPPAAPTAPAAPDARPARPARVRRGARDRLLTPLPAERPWSWLGPLLVAAVAGGIRSWRLGTPGELVFDEVYYADQARDLLRHGTEVTDAGAPEFVVHPPLGKWLIGLGEQVLGYDPVGWRVVVALLGTLSVLVLARAGRRLLRSTLLGCTAGLLLAVDGLHVVHSRTALLDVILGTFVLCAFACLLVDRDRVRERLAAALPLDAARYGPPLGLRPWRLAAGVLLGAACATKWSGLFFLAAFGLLTVLWDVGARRAAGVRRPWGGALLRDAAPAAASLVLTSAVLYVTSWAGWFAAGPDRAYGRDWAAGQPGSWLPASVRSWLHLQAQMLQVNQDLSTPHPYESNPWGWLVLARPVSFYYETPEPGTPGCGDADSCSQAVTGLGTPALWWAAVAALAVLLVLWAGARDWRAGAVLCGVAAGWLPWFAYQDRTIYSFYAVAFVPFLVLAVVLVLGMVVGPPGAPPRRRRWGLALAGAYVLLVVVDFAWLYPVLTAEVVPYGSWYDRMWLRSWI</sequence>
<feature type="transmembrane region" description="Helical" evidence="10">
    <location>
        <begin position="242"/>
        <end position="262"/>
    </location>
</feature>
<gene>
    <name evidence="14" type="ORF">D5H78_02435</name>
</gene>
<dbReference type="InterPro" id="IPR027005">
    <property type="entry name" value="PMT-like"/>
</dbReference>
<evidence type="ECO:0000313" key="14">
    <source>
        <dbReference type="EMBL" id="RJK97850.1"/>
    </source>
</evidence>
<protein>
    <recommendedName>
        <fullName evidence="9 10">Polyprenol-phosphate-mannose--protein mannosyltransferase</fullName>
        <ecNumber evidence="10">2.4.1.-</ecNumber>
    </recommendedName>
</protein>
<feature type="transmembrane region" description="Helical" evidence="10">
    <location>
        <begin position="396"/>
        <end position="413"/>
    </location>
</feature>
<proteinExistence type="inferred from homology"/>
<feature type="transmembrane region" description="Helical" evidence="10">
    <location>
        <begin position="478"/>
        <end position="498"/>
    </location>
</feature>
<dbReference type="InterPro" id="IPR032421">
    <property type="entry name" value="PMT_4TMC"/>
</dbReference>
<dbReference type="PANTHER" id="PTHR10050">
    <property type="entry name" value="DOLICHYL-PHOSPHATE-MANNOSE--PROTEIN MANNOSYLTRANSFERASE"/>
    <property type="match status" value="1"/>
</dbReference>
<dbReference type="UniPathway" id="UPA00378"/>
<feature type="compositionally biased region" description="Low complexity" evidence="11">
    <location>
        <begin position="16"/>
        <end position="26"/>
    </location>
</feature>
<keyword evidence="8 10" id="KW-0472">Membrane</keyword>
<feature type="transmembrane region" description="Helical" evidence="10">
    <location>
        <begin position="178"/>
        <end position="197"/>
    </location>
</feature>